<dbReference type="InterPro" id="IPR002156">
    <property type="entry name" value="RNaseH_domain"/>
</dbReference>
<dbReference type="Gene3D" id="3.30.420.10">
    <property type="entry name" value="Ribonuclease H-like superfamily/Ribonuclease H"/>
    <property type="match status" value="1"/>
</dbReference>
<dbReference type="PANTHER" id="PTHR47074:SF48">
    <property type="entry name" value="POLYNUCLEOTIDYL TRANSFERASE, RIBONUCLEASE H-LIKE SUPERFAMILY PROTEIN"/>
    <property type="match status" value="1"/>
</dbReference>
<dbReference type="Proteomes" id="UP000593560">
    <property type="component" value="Unassembled WGS sequence"/>
</dbReference>
<dbReference type="GO" id="GO:0003676">
    <property type="term" value="F:nucleic acid binding"/>
    <property type="evidence" value="ECO:0007669"/>
    <property type="project" value="InterPro"/>
</dbReference>
<gene>
    <name evidence="3" type="ORF">Gohar_023567</name>
</gene>
<dbReference type="OrthoDB" id="1578197at2759"/>
<feature type="region of interest" description="Disordered" evidence="1">
    <location>
        <begin position="148"/>
        <end position="171"/>
    </location>
</feature>
<dbReference type="AlphaFoldDB" id="A0A7J9HD74"/>
<proteinExistence type="predicted"/>
<feature type="domain" description="RNase H type-1" evidence="2">
    <location>
        <begin position="12"/>
        <end position="97"/>
    </location>
</feature>
<name>A0A7J9HD74_9ROSI</name>
<dbReference type="EMBL" id="JABFAD010000009">
    <property type="protein sequence ID" value="MBA0807789.1"/>
    <property type="molecule type" value="Genomic_DNA"/>
</dbReference>
<keyword evidence="4" id="KW-1185">Reference proteome</keyword>
<dbReference type="GO" id="GO:0004523">
    <property type="term" value="F:RNA-DNA hybrid ribonuclease activity"/>
    <property type="evidence" value="ECO:0007669"/>
    <property type="project" value="InterPro"/>
</dbReference>
<dbReference type="InterPro" id="IPR012337">
    <property type="entry name" value="RNaseH-like_sf"/>
</dbReference>
<organism evidence="3 4">
    <name type="scientific">Gossypium harknessii</name>
    <dbReference type="NCBI Taxonomy" id="34285"/>
    <lineage>
        <taxon>Eukaryota</taxon>
        <taxon>Viridiplantae</taxon>
        <taxon>Streptophyta</taxon>
        <taxon>Embryophyta</taxon>
        <taxon>Tracheophyta</taxon>
        <taxon>Spermatophyta</taxon>
        <taxon>Magnoliopsida</taxon>
        <taxon>eudicotyledons</taxon>
        <taxon>Gunneridae</taxon>
        <taxon>Pentapetalae</taxon>
        <taxon>rosids</taxon>
        <taxon>malvids</taxon>
        <taxon>Malvales</taxon>
        <taxon>Malvaceae</taxon>
        <taxon>Malvoideae</taxon>
        <taxon>Gossypium</taxon>
    </lineage>
</organism>
<protein>
    <recommendedName>
        <fullName evidence="2">RNase H type-1 domain-containing protein</fullName>
    </recommendedName>
</protein>
<evidence type="ECO:0000313" key="3">
    <source>
        <dbReference type="EMBL" id="MBA0807789.1"/>
    </source>
</evidence>
<comment type="caution">
    <text evidence="3">The sequence shown here is derived from an EMBL/GenBank/DDBJ whole genome shotgun (WGS) entry which is preliminary data.</text>
</comment>
<sequence length="171" mass="18698">MKKPNSNFIKVNFDASFKASNNNGGVGVVLRDIERFVVGVTALKLPIAANTTATAEAIAAVKAIETAIDMGFSFVIIEGDVRVILKGLNSKEDDFSGKSLLQQFAEFRVNHGRPLGPYTEGRDLIRSIRALAAREAFKIGRTQNEIDNKNLYQSKRVSPGGPDPQHHSIHH</sequence>
<dbReference type="SUPFAM" id="SSF53098">
    <property type="entry name" value="Ribonuclease H-like"/>
    <property type="match status" value="1"/>
</dbReference>
<evidence type="ECO:0000259" key="2">
    <source>
        <dbReference type="Pfam" id="PF13456"/>
    </source>
</evidence>
<evidence type="ECO:0000256" key="1">
    <source>
        <dbReference type="SAM" id="MobiDB-lite"/>
    </source>
</evidence>
<evidence type="ECO:0000313" key="4">
    <source>
        <dbReference type="Proteomes" id="UP000593560"/>
    </source>
</evidence>
<accession>A0A7J9HD74</accession>
<dbReference type="PANTHER" id="PTHR47074">
    <property type="entry name" value="BNAC02G40300D PROTEIN"/>
    <property type="match status" value="1"/>
</dbReference>
<reference evidence="3 4" key="1">
    <citation type="journal article" date="2019" name="Genome Biol. Evol.">
        <title>Insights into the evolution of the New World diploid cottons (Gossypium, subgenus Houzingenia) based on genome sequencing.</title>
        <authorList>
            <person name="Grover C.E."/>
            <person name="Arick M.A. 2nd"/>
            <person name="Thrash A."/>
            <person name="Conover J.L."/>
            <person name="Sanders W.S."/>
            <person name="Peterson D.G."/>
            <person name="Frelichowski J.E."/>
            <person name="Scheffler J.A."/>
            <person name="Scheffler B.E."/>
            <person name="Wendel J.F."/>
        </authorList>
    </citation>
    <scope>NUCLEOTIDE SEQUENCE [LARGE SCALE GENOMIC DNA]</scope>
    <source>
        <strain evidence="3">0</strain>
        <tissue evidence="3">Leaf</tissue>
    </source>
</reference>
<dbReference type="InterPro" id="IPR036397">
    <property type="entry name" value="RNaseH_sf"/>
</dbReference>
<dbReference type="Pfam" id="PF13456">
    <property type="entry name" value="RVT_3"/>
    <property type="match status" value="1"/>
</dbReference>
<dbReference type="InterPro" id="IPR052929">
    <property type="entry name" value="RNase_H-like_EbsB-rel"/>
</dbReference>